<reference evidence="3" key="2">
    <citation type="submission" date="2020-10" db="UniProtKB">
        <authorList>
            <consortium name="WormBaseParasite"/>
        </authorList>
    </citation>
    <scope>IDENTIFICATION</scope>
</reference>
<feature type="compositionally biased region" description="Pro residues" evidence="1">
    <location>
        <begin position="143"/>
        <end position="152"/>
    </location>
</feature>
<keyword evidence="2" id="KW-1185">Reference proteome</keyword>
<dbReference type="Proteomes" id="UP000492821">
    <property type="component" value="Unassembled WGS sequence"/>
</dbReference>
<organism evidence="2 3">
    <name type="scientific">Panagrellus redivivus</name>
    <name type="common">Microworm</name>
    <dbReference type="NCBI Taxonomy" id="6233"/>
    <lineage>
        <taxon>Eukaryota</taxon>
        <taxon>Metazoa</taxon>
        <taxon>Ecdysozoa</taxon>
        <taxon>Nematoda</taxon>
        <taxon>Chromadorea</taxon>
        <taxon>Rhabditida</taxon>
        <taxon>Tylenchina</taxon>
        <taxon>Panagrolaimomorpha</taxon>
        <taxon>Panagrolaimoidea</taxon>
        <taxon>Panagrolaimidae</taxon>
        <taxon>Panagrellus</taxon>
    </lineage>
</organism>
<feature type="region of interest" description="Disordered" evidence="1">
    <location>
        <begin position="138"/>
        <end position="213"/>
    </location>
</feature>
<feature type="region of interest" description="Disordered" evidence="1">
    <location>
        <begin position="1"/>
        <end position="20"/>
    </location>
</feature>
<proteinExistence type="predicted"/>
<evidence type="ECO:0000256" key="1">
    <source>
        <dbReference type="SAM" id="MobiDB-lite"/>
    </source>
</evidence>
<accession>A0A7E4VLG7</accession>
<sequence>MSARNVAFSDDTAPRSFPVGLDEVSEVTHTEATNTAEAFTVTPLPESTLFSFAMFPHPRDDNGPPSLRPTEEQMKFITSSTANPTRLIEVPEVIDEEDDDFEAGPLAPPTIRDQHRKAFEAFTVEEVETTPKLEDIVFRTKPPKSPTPPPTTILPTLQPQTLPPPKHRKPIVAAEGWQPMNGPHHHHPIPFHRPSDPPRQFRQPDPNDASVLMTPTDHEMKKVILDYSRENRQRMPVRVEMPKARAVIRDECSHDRQCGDFFKCCEKRWCDLSRECGTAKFCLPNCNTTKMTYLSSSGLNGSPLIDLVYD</sequence>
<dbReference type="WBParaSite" id="Pan_g22561.t1">
    <property type="protein sequence ID" value="Pan_g22561.t1"/>
    <property type="gene ID" value="Pan_g22561"/>
</dbReference>
<evidence type="ECO:0000313" key="2">
    <source>
        <dbReference type="Proteomes" id="UP000492821"/>
    </source>
</evidence>
<dbReference type="AlphaFoldDB" id="A0A7E4VLG7"/>
<protein>
    <submittedName>
        <fullName evidence="3">WAP domain-containing protein</fullName>
    </submittedName>
</protein>
<reference evidence="2" key="1">
    <citation type="journal article" date="2013" name="Genetics">
        <title>The draft genome and transcriptome of Panagrellus redivivus are shaped by the harsh demands of a free-living lifestyle.</title>
        <authorList>
            <person name="Srinivasan J."/>
            <person name="Dillman A.R."/>
            <person name="Macchietto M.G."/>
            <person name="Heikkinen L."/>
            <person name="Lakso M."/>
            <person name="Fracchia K.M."/>
            <person name="Antoshechkin I."/>
            <person name="Mortazavi A."/>
            <person name="Wong G."/>
            <person name="Sternberg P.W."/>
        </authorList>
    </citation>
    <scope>NUCLEOTIDE SEQUENCE [LARGE SCALE GENOMIC DNA]</scope>
    <source>
        <strain evidence="2">MT8872</strain>
    </source>
</reference>
<evidence type="ECO:0000313" key="3">
    <source>
        <dbReference type="WBParaSite" id="Pan_g22561.t1"/>
    </source>
</evidence>
<name>A0A7E4VLG7_PANRE</name>